<evidence type="ECO:0000313" key="2">
    <source>
        <dbReference type="Proteomes" id="UP000499080"/>
    </source>
</evidence>
<gene>
    <name evidence="1" type="ORF">AVEN_219927_1</name>
</gene>
<keyword evidence="2" id="KW-1185">Reference proteome</keyword>
<proteinExistence type="predicted"/>
<dbReference type="EMBL" id="BGPR01027956">
    <property type="protein sequence ID" value="GBN98833.1"/>
    <property type="molecule type" value="Genomic_DNA"/>
</dbReference>
<reference evidence="1 2" key="1">
    <citation type="journal article" date="2019" name="Sci. Rep.">
        <title>Orb-weaving spider Araneus ventricosus genome elucidates the spidroin gene catalogue.</title>
        <authorList>
            <person name="Kono N."/>
            <person name="Nakamura H."/>
            <person name="Ohtoshi R."/>
            <person name="Moran D.A.P."/>
            <person name="Shinohara A."/>
            <person name="Yoshida Y."/>
            <person name="Fujiwara M."/>
            <person name="Mori M."/>
            <person name="Tomita M."/>
            <person name="Arakawa K."/>
        </authorList>
    </citation>
    <scope>NUCLEOTIDE SEQUENCE [LARGE SCALE GENOMIC DNA]</scope>
</reference>
<organism evidence="1 2">
    <name type="scientific">Araneus ventricosus</name>
    <name type="common">Orbweaver spider</name>
    <name type="synonym">Epeira ventricosa</name>
    <dbReference type="NCBI Taxonomy" id="182803"/>
    <lineage>
        <taxon>Eukaryota</taxon>
        <taxon>Metazoa</taxon>
        <taxon>Ecdysozoa</taxon>
        <taxon>Arthropoda</taxon>
        <taxon>Chelicerata</taxon>
        <taxon>Arachnida</taxon>
        <taxon>Araneae</taxon>
        <taxon>Araneomorphae</taxon>
        <taxon>Entelegynae</taxon>
        <taxon>Araneoidea</taxon>
        <taxon>Araneidae</taxon>
        <taxon>Araneus</taxon>
    </lineage>
</organism>
<comment type="caution">
    <text evidence="1">The sequence shown here is derived from an EMBL/GenBank/DDBJ whole genome shotgun (WGS) entry which is preliminary data.</text>
</comment>
<protein>
    <submittedName>
        <fullName evidence="1">Uncharacterized protein</fullName>
    </submittedName>
</protein>
<name>A0A4Y2TGE2_ARAVE</name>
<accession>A0A4Y2TGE2</accession>
<evidence type="ECO:0000313" key="1">
    <source>
        <dbReference type="EMBL" id="GBN98833.1"/>
    </source>
</evidence>
<sequence>MFCRASVDREQFSDHCQPISIPGHDKVRHRFLLTSEAEIPRTSKSIVDWLKRDSFELLSFGQDKIIDGRNAGVCCQNVSLPGK</sequence>
<dbReference type="Proteomes" id="UP000499080">
    <property type="component" value="Unassembled WGS sequence"/>
</dbReference>
<dbReference type="AlphaFoldDB" id="A0A4Y2TGE2"/>